<organism evidence="11 12">
    <name type="scientific">Methanospirillum lacunae</name>
    <dbReference type="NCBI Taxonomy" id="668570"/>
    <lineage>
        <taxon>Archaea</taxon>
        <taxon>Methanobacteriati</taxon>
        <taxon>Methanobacteriota</taxon>
        <taxon>Stenosarchaea group</taxon>
        <taxon>Methanomicrobia</taxon>
        <taxon>Methanomicrobiales</taxon>
        <taxon>Methanospirillaceae</taxon>
        <taxon>Methanospirillum</taxon>
    </lineage>
</organism>
<evidence type="ECO:0000256" key="1">
    <source>
        <dbReference type="ARBA" id="ARBA00000085"/>
    </source>
</evidence>
<evidence type="ECO:0000259" key="9">
    <source>
        <dbReference type="PROSITE" id="PS50112"/>
    </source>
</evidence>
<dbReference type="InterPro" id="IPR013656">
    <property type="entry name" value="PAS_4"/>
</dbReference>
<feature type="domain" description="PAC" evidence="10">
    <location>
        <begin position="212"/>
        <end position="264"/>
    </location>
</feature>
<evidence type="ECO:0000313" key="12">
    <source>
        <dbReference type="Proteomes" id="UP000245657"/>
    </source>
</evidence>
<feature type="domain" description="PAS" evidence="9">
    <location>
        <begin position="265"/>
        <end position="301"/>
    </location>
</feature>
<dbReference type="PANTHER" id="PTHR43304:SF1">
    <property type="entry name" value="PAC DOMAIN-CONTAINING PROTEIN"/>
    <property type="match status" value="1"/>
</dbReference>
<dbReference type="Pfam" id="PF02518">
    <property type="entry name" value="HATPase_c"/>
    <property type="match status" value="1"/>
</dbReference>
<dbReference type="PROSITE" id="PS50113">
    <property type="entry name" value="PAC"/>
    <property type="match status" value="3"/>
</dbReference>
<evidence type="ECO:0000256" key="4">
    <source>
        <dbReference type="ARBA" id="ARBA00022679"/>
    </source>
</evidence>
<dbReference type="EC" id="2.7.13.3" evidence="2"/>
<dbReference type="PROSITE" id="PS50112">
    <property type="entry name" value="PAS"/>
    <property type="match status" value="5"/>
</dbReference>
<dbReference type="SMART" id="SM00448">
    <property type="entry name" value="REC"/>
    <property type="match status" value="1"/>
</dbReference>
<dbReference type="InterPro" id="IPR029016">
    <property type="entry name" value="GAF-like_dom_sf"/>
</dbReference>
<keyword evidence="3 6" id="KW-0597">Phosphoprotein</keyword>
<evidence type="ECO:0000256" key="2">
    <source>
        <dbReference type="ARBA" id="ARBA00012438"/>
    </source>
</evidence>
<dbReference type="Pfam" id="PF08448">
    <property type="entry name" value="PAS_4"/>
    <property type="match status" value="1"/>
</dbReference>
<dbReference type="GO" id="GO:0000155">
    <property type="term" value="F:phosphorelay sensor kinase activity"/>
    <property type="evidence" value="ECO:0007669"/>
    <property type="project" value="InterPro"/>
</dbReference>
<feature type="domain" description="PAS" evidence="9">
    <location>
        <begin position="134"/>
        <end position="208"/>
    </location>
</feature>
<feature type="domain" description="Response regulatory" evidence="8">
    <location>
        <begin position="3"/>
        <end position="118"/>
    </location>
</feature>
<dbReference type="InterPro" id="IPR011006">
    <property type="entry name" value="CheY-like_superfamily"/>
</dbReference>
<dbReference type="SUPFAM" id="SSF55874">
    <property type="entry name" value="ATPase domain of HSP90 chaperone/DNA topoisomerase II/histidine kinase"/>
    <property type="match status" value="1"/>
</dbReference>
<dbReference type="PANTHER" id="PTHR43304">
    <property type="entry name" value="PHYTOCHROME-LIKE PROTEIN CPH1"/>
    <property type="match status" value="1"/>
</dbReference>
<evidence type="ECO:0000259" key="8">
    <source>
        <dbReference type="PROSITE" id="PS50110"/>
    </source>
</evidence>
<dbReference type="SUPFAM" id="SSF47384">
    <property type="entry name" value="Homodimeric domain of signal transducing histidine kinase"/>
    <property type="match status" value="1"/>
</dbReference>
<dbReference type="InterPro" id="IPR005467">
    <property type="entry name" value="His_kinase_dom"/>
</dbReference>
<feature type="domain" description="PAS" evidence="9">
    <location>
        <begin position="1007"/>
        <end position="1077"/>
    </location>
</feature>
<dbReference type="InterPro" id="IPR036097">
    <property type="entry name" value="HisK_dim/P_sf"/>
</dbReference>
<dbReference type="InterPro" id="IPR003661">
    <property type="entry name" value="HisK_dim/P_dom"/>
</dbReference>
<feature type="modified residue" description="4-aspartylphosphate" evidence="6">
    <location>
        <position position="53"/>
    </location>
</feature>
<dbReference type="SMART" id="SM00086">
    <property type="entry name" value="PAC"/>
    <property type="match status" value="4"/>
</dbReference>
<dbReference type="Pfam" id="PF13188">
    <property type="entry name" value="PAS_8"/>
    <property type="match status" value="1"/>
</dbReference>
<dbReference type="CDD" id="cd00082">
    <property type="entry name" value="HisKA"/>
    <property type="match status" value="1"/>
</dbReference>
<dbReference type="InterPro" id="IPR001610">
    <property type="entry name" value="PAC"/>
</dbReference>
<feature type="domain" description="PAS" evidence="9">
    <location>
        <begin position="671"/>
        <end position="747"/>
    </location>
</feature>
<dbReference type="SUPFAM" id="SSF52172">
    <property type="entry name" value="CheY-like"/>
    <property type="match status" value="1"/>
</dbReference>
<dbReference type="Gene3D" id="3.40.50.2300">
    <property type="match status" value="1"/>
</dbReference>
<dbReference type="Pfam" id="PF08447">
    <property type="entry name" value="PAS_3"/>
    <property type="match status" value="1"/>
</dbReference>
<accession>A0A2V2N0E6</accession>
<dbReference type="Pfam" id="PF00989">
    <property type="entry name" value="PAS"/>
    <property type="match status" value="1"/>
</dbReference>
<feature type="domain" description="Histidine kinase" evidence="7">
    <location>
        <begin position="1143"/>
        <end position="1342"/>
    </location>
</feature>
<feature type="domain" description="PAC" evidence="10">
    <location>
        <begin position="1080"/>
        <end position="1132"/>
    </location>
</feature>
<dbReference type="EMBL" id="QGMY01000007">
    <property type="protein sequence ID" value="PWR72080.1"/>
    <property type="molecule type" value="Genomic_DNA"/>
</dbReference>
<dbReference type="CDD" id="cd00075">
    <property type="entry name" value="HATPase"/>
    <property type="match status" value="1"/>
</dbReference>
<keyword evidence="12" id="KW-1185">Reference proteome</keyword>
<dbReference type="CDD" id="cd00130">
    <property type="entry name" value="PAS"/>
    <property type="match status" value="5"/>
</dbReference>
<feature type="domain" description="PAC" evidence="10">
    <location>
        <begin position="753"/>
        <end position="805"/>
    </location>
</feature>
<evidence type="ECO:0000256" key="5">
    <source>
        <dbReference type="ARBA" id="ARBA00022777"/>
    </source>
</evidence>
<evidence type="ECO:0000259" key="7">
    <source>
        <dbReference type="PROSITE" id="PS50109"/>
    </source>
</evidence>
<comment type="caution">
    <text evidence="11">The sequence shown here is derived from an EMBL/GenBank/DDBJ whole genome shotgun (WGS) entry which is preliminary data.</text>
</comment>
<dbReference type="SUPFAM" id="SSF55785">
    <property type="entry name" value="PYP-like sensor domain (PAS domain)"/>
    <property type="match status" value="5"/>
</dbReference>
<evidence type="ECO:0000259" key="10">
    <source>
        <dbReference type="PROSITE" id="PS50113"/>
    </source>
</evidence>
<proteinExistence type="predicted"/>
<comment type="catalytic activity">
    <reaction evidence="1">
        <text>ATP + protein L-histidine = ADP + protein N-phospho-L-histidine.</text>
        <dbReference type="EC" id="2.7.13.3"/>
    </reaction>
</comment>
<dbReference type="Pfam" id="PF13426">
    <property type="entry name" value="PAS_9"/>
    <property type="match status" value="1"/>
</dbReference>
<dbReference type="Pfam" id="PF10114">
    <property type="entry name" value="PocR"/>
    <property type="match status" value="1"/>
</dbReference>
<dbReference type="Gene3D" id="2.10.70.100">
    <property type="match status" value="1"/>
</dbReference>
<dbReference type="SUPFAM" id="SSF55781">
    <property type="entry name" value="GAF domain-like"/>
    <property type="match status" value="1"/>
</dbReference>
<protein>
    <recommendedName>
        <fullName evidence="2">histidine kinase</fullName>
        <ecNumber evidence="2">2.7.13.3</ecNumber>
    </recommendedName>
</protein>
<dbReference type="RefSeq" id="WP_109968570.1">
    <property type="nucleotide sequence ID" value="NZ_CP176093.1"/>
</dbReference>
<dbReference type="InterPro" id="IPR001789">
    <property type="entry name" value="Sig_transdc_resp-reg_receiver"/>
</dbReference>
<dbReference type="GO" id="GO:0006355">
    <property type="term" value="P:regulation of DNA-templated transcription"/>
    <property type="evidence" value="ECO:0007669"/>
    <property type="project" value="InterPro"/>
</dbReference>
<dbReference type="InterPro" id="IPR000700">
    <property type="entry name" value="PAS-assoc_C"/>
</dbReference>
<dbReference type="Pfam" id="PF00072">
    <property type="entry name" value="Response_reg"/>
    <property type="match status" value="1"/>
</dbReference>
<dbReference type="SMART" id="SM00387">
    <property type="entry name" value="HATPase_c"/>
    <property type="match status" value="1"/>
</dbReference>
<dbReference type="InterPro" id="IPR003594">
    <property type="entry name" value="HATPase_dom"/>
</dbReference>
<reference evidence="11 12" key="1">
    <citation type="submission" date="2018-05" db="EMBL/GenBank/DDBJ databases">
        <title>Draft genome of Methanospirillum lacunae Ki8-1.</title>
        <authorList>
            <person name="Dueholm M.S."/>
            <person name="Nielsen P.H."/>
            <person name="Bakmann L.F."/>
            <person name="Otzen D.E."/>
        </authorList>
    </citation>
    <scope>NUCLEOTIDE SEQUENCE [LARGE SCALE GENOMIC DNA]</scope>
    <source>
        <strain evidence="11 12">Ki8-1</strain>
    </source>
</reference>
<dbReference type="InterPro" id="IPR052162">
    <property type="entry name" value="Sensor_kinase/Photoreceptor"/>
</dbReference>
<evidence type="ECO:0000256" key="6">
    <source>
        <dbReference type="PROSITE-ProRule" id="PRU00169"/>
    </source>
</evidence>
<dbReference type="Gene3D" id="3.30.565.10">
    <property type="entry name" value="Histidine kinase-like ATPase, C-terminal domain"/>
    <property type="match status" value="1"/>
</dbReference>
<dbReference type="InterPro" id="IPR035965">
    <property type="entry name" value="PAS-like_dom_sf"/>
</dbReference>
<dbReference type="InterPro" id="IPR036890">
    <property type="entry name" value="HATPase_C_sf"/>
</dbReference>
<dbReference type="NCBIfam" id="TIGR00229">
    <property type="entry name" value="sensory_box"/>
    <property type="match status" value="5"/>
</dbReference>
<dbReference type="InterPro" id="IPR000014">
    <property type="entry name" value="PAS"/>
</dbReference>
<keyword evidence="4" id="KW-0808">Transferase</keyword>
<evidence type="ECO:0000256" key="3">
    <source>
        <dbReference type="ARBA" id="ARBA00022553"/>
    </source>
</evidence>
<dbReference type="InterPro" id="IPR013655">
    <property type="entry name" value="PAS_fold_3"/>
</dbReference>
<dbReference type="OrthoDB" id="8127at2157"/>
<dbReference type="Proteomes" id="UP000245657">
    <property type="component" value="Unassembled WGS sequence"/>
</dbReference>
<sequence length="1346" mass="152550">MARLLYVDDEESLLDIGKLFLEKGGEYSVETSPSAQEALELIRTLSFDAIISDYQMPGMDGIAFLQIIREQYGNIPFILFTGRGREEVVIEAINHGADFYLQKGGDPKFQFAELSHKIKHAIERRKALEAVRTNEEKYRELVENATTIILKSDKDGKITFFNEYAQQFFGYASDEILGRYMVGTIVPEEEADSGRYLVQLIDNIVHNPEKYTHNQNENITKSGKRVWINWWNKPLFDADGTITGMISIGTDITEERKITSALRESEEKFRMLVEQSFDGILILDITGIILFINNAAHHIIGADTIDDIIGTKNFFEIIIPSSRADFLEHSIQAGDEIERDVSRYQIHNLDFEEKWIDCISKQITFLDQPAILVSVRDVTLQHHAEISLRESNKKFSTVFHKNPVALALISAQTGIFVDINSALVKYSGYPREDILGKTADELCLFLNLDDFINYISNVHEDDFFEELVVHCRRKNGETATCRLHSNLLNMNGKPFILVSFQDITEQEEIDATHQMLVRSMVGTTGFNALKIVSETIISWIHTDCVIIGEIGADKETIQIVYMLQDNREISGVTYSLKGKPCKRVIEKGFYVIHDNAAKKFPESKKLQDLNIRGYVGIALKNSKGETIGILCILSRTPLLPLPALHETLDIIAVKVSSEIERIQMERTLLENHRKLDNALDLAHMATWDYTVSSKMFTFDDRFYSLYGTTVEQEGGYNISFEEYLRMFVHPSDVHRVLEEIPKALAAKEPDFCTELEHRIIRRDGEIRYVIVRYSTKLDSNGNVYRIQGANQDITDRKRAEEALEKRIVALTQPMTSESGISFQSLFNLADIQRLQDEFVAATGVASIITHIDGTPITHASGFCRLCHDIIQKTKIGFENCIRSDSAICQVLSNGPVIKTCSSCGLWDAGAVISVGGKPIACWLAGQIRDETQTEEQMRTYAREIGADEQVMVEAFREVPVMSRERFCKIAEFLYTLATQLSSIAYQNVQQARFITQRKDIEKALCDSESQYRNVVEDQTELICRFSPDGRLTFVNGAYCRYFGLDSVTCIGKPHSVLIPPEDLVLMKEAFSRITPARPIATIDNRVIMPDGSMRWQHWSDRAIFNNSGNVIEYQSVGMDITDRKQMEETFQEANKKLNLLTNITHHDIKNQMTALYGYLEILKTEVALPDEAQMYLEKTSDIVDTIRHQIEFTNIYQDLKKQQPRWQNLGESIQNAILDLDISHVQVSVSVSDVIMVYADPMFSKVFFNLIDNALHYGGPAMTRIVISTKVMGDFLVIACGDNGIGIANSEKDKIFERGYGKNSGLGLFLIREILGITRMTIQERGVPGKGSCFEINVPKGSWKSL</sequence>
<dbReference type="SMART" id="SM00091">
    <property type="entry name" value="PAS"/>
    <property type="match status" value="5"/>
</dbReference>
<dbReference type="PROSITE" id="PS50109">
    <property type="entry name" value="HIS_KIN"/>
    <property type="match status" value="1"/>
</dbReference>
<dbReference type="Gene3D" id="3.30.450.40">
    <property type="match status" value="1"/>
</dbReference>
<dbReference type="InterPro" id="IPR018771">
    <property type="entry name" value="PocR_dom"/>
</dbReference>
<dbReference type="GeneID" id="97548054"/>
<keyword evidence="5" id="KW-0418">Kinase</keyword>
<name>A0A2V2N0E6_9EURY</name>
<evidence type="ECO:0000313" key="11">
    <source>
        <dbReference type="EMBL" id="PWR72080.1"/>
    </source>
</evidence>
<dbReference type="InterPro" id="IPR013767">
    <property type="entry name" value="PAS_fold"/>
</dbReference>
<dbReference type="PROSITE" id="PS50110">
    <property type="entry name" value="RESPONSE_REGULATORY"/>
    <property type="match status" value="1"/>
</dbReference>
<gene>
    <name evidence="11" type="ORF">DK846_08810</name>
</gene>
<feature type="domain" description="PAS" evidence="9">
    <location>
        <begin position="391"/>
        <end position="438"/>
    </location>
</feature>
<dbReference type="Gene3D" id="3.30.450.20">
    <property type="entry name" value="PAS domain"/>
    <property type="match status" value="5"/>
</dbReference>